<comment type="caution">
    <text evidence="1">The sequence shown here is derived from an EMBL/GenBank/DDBJ whole genome shotgun (WGS) entry which is preliminary data.</text>
</comment>
<proteinExistence type="predicted"/>
<dbReference type="AlphaFoldDB" id="A0A968KUN4"/>
<name>A0A968KUN4_9SPIO</name>
<organism evidence="1 2">
    <name type="scientific">Entomospira culicis</name>
    <dbReference type="NCBI Taxonomy" id="2719989"/>
    <lineage>
        <taxon>Bacteria</taxon>
        <taxon>Pseudomonadati</taxon>
        <taxon>Spirochaetota</taxon>
        <taxon>Spirochaetia</taxon>
        <taxon>Spirochaetales</taxon>
        <taxon>Spirochaetaceae</taxon>
        <taxon>Entomospira</taxon>
    </lineage>
</organism>
<evidence type="ECO:0000313" key="2">
    <source>
        <dbReference type="Proteomes" id="UP000778951"/>
    </source>
</evidence>
<sequence>MYAISFDFKTKCLKENYGKIPSVQSLIEPEVLTVFGEEPLEPDVQRAYTGAYNAIRTYLNSKGFQRIQGSVYVYKGTDEIEQYTVYRYLLRFARQNPWFVACTKDLRIFKIEEYSRENVMNDLKEDLE</sequence>
<protein>
    <submittedName>
        <fullName evidence="1">Uncharacterized protein</fullName>
    </submittedName>
</protein>
<dbReference type="EMBL" id="JAATLM010000001">
    <property type="protein sequence ID" value="NIZ69305.1"/>
    <property type="molecule type" value="Genomic_DNA"/>
</dbReference>
<reference evidence="1" key="1">
    <citation type="submission" date="2020-03" db="EMBL/GenBank/DDBJ databases">
        <title>Spirochaetal bacteria isolated from arthropods constitute a novel genus Entomospira genus novum within the order Spirochaetales.</title>
        <authorList>
            <person name="Grana-Miraglia L."/>
            <person name="Sikutova S."/>
            <person name="Fingerle V."/>
            <person name="Sing A."/>
            <person name="Castillo-Ramirez S."/>
            <person name="Margos G."/>
            <person name="Rudolf I."/>
        </authorList>
    </citation>
    <scope>NUCLEOTIDE SEQUENCE</scope>
    <source>
        <strain evidence="1">BR149</strain>
    </source>
</reference>
<dbReference type="RefSeq" id="WP_167695399.1">
    <property type="nucleotide sequence ID" value="NZ_CP118181.1"/>
</dbReference>
<keyword evidence="2" id="KW-1185">Reference proteome</keyword>
<dbReference type="Gene3D" id="3.30.70.240">
    <property type="match status" value="1"/>
</dbReference>
<evidence type="ECO:0000313" key="1">
    <source>
        <dbReference type="EMBL" id="NIZ69305.1"/>
    </source>
</evidence>
<accession>A0A968KUN4</accession>
<gene>
    <name evidence="1" type="ORF">HCT48_03635</name>
</gene>
<dbReference type="Proteomes" id="UP000778951">
    <property type="component" value="Unassembled WGS sequence"/>
</dbReference>